<dbReference type="AlphaFoldDB" id="A0A813KWY9"/>
<dbReference type="Proteomes" id="UP000626109">
    <property type="component" value="Unassembled WGS sequence"/>
</dbReference>
<accession>A0A813KWY9</accession>
<evidence type="ECO:0000313" key="1">
    <source>
        <dbReference type="EMBL" id="CAE8710309.1"/>
    </source>
</evidence>
<sequence>MGDAGGAAELGHAEEALCLAAVERLFERAGLGEVSTHEQLAKQGAAEAKWGAVKVMDPCML</sequence>
<reference evidence="1" key="1">
    <citation type="submission" date="2021-02" db="EMBL/GenBank/DDBJ databases">
        <authorList>
            <person name="Dougan E. K."/>
            <person name="Rhodes N."/>
            <person name="Thang M."/>
            <person name="Chan C."/>
        </authorList>
    </citation>
    <scope>NUCLEOTIDE SEQUENCE</scope>
</reference>
<evidence type="ECO:0000313" key="2">
    <source>
        <dbReference type="Proteomes" id="UP000626109"/>
    </source>
</evidence>
<dbReference type="EMBL" id="CAJNNW010031972">
    <property type="protein sequence ID" value="CAE8710309.1"/>
    <property type="molecule type" value="Genomic_DNA"/>
</dbReference>
<name>A0A813KWY9_POLGL</name>
<comment type="caution">
    <text evidence="1">The sequence shown here is derived from an EMBL/GenBank/DDBJ whole genome shotgun (WGS) entry which is preliminary data.</text>
</comment>
<proteinExistence type="predicted"/>
<protein>
    <submittedName>
        <fullName evidence="1">Uncharacterized protein</fullName>
    </submittedName>
</protein>
<gene>
    <name evidence="1" type="ORF">PGLA2088_LOCUS35880</name>
</gene>
<organism evidence="1 2">
    <name type="scientific">Polarella glacialis</name>
    <name type="common">Dinoflagellate</name>
    <dbReference type="NCBI Taxonomy" id="89957"/>
    <lineage>
        <taxon>Eukaryota</taxon>
        <taxon>Sar</taxon>
        <taxon>Alveolata</taxon>
        <taxon>Dinophyceae</taxon>
        <taxon>Suessiales</taxon>
        <taxon>Suessiaceae</taxon>
        <taxon>Polarella</taxon>
    </lineage>
</organism>